<dbReference type="OrthoDB" id="10264738at2759"/>
<dbReference type="GO" id="GO:0004722">
    <property type="term" value="F:protein serine/threonine phosphatase activity"/>
    <property type="evidence" value="ECO:0007669"/>
    <property type="project" value="InterPro"/>
</dbReference>
<keyword evidence="9" id="KW-1185">Reference proteome</keyword>
<gene>
    <name evidence="8" type="ORF">SPRG_03502</name>
</gene>
<dbReference type="PANTHER" id="PTHR47992">
    <property type="entry name" value="PROTEIN PHOSPHATASE"/>
    <property type="match status" value="1"/>
</dbReference>
<organism evidence="8 9">
    <name type="scientific">Saprolegnia parasitica (strain CBS 223.65)</name>
    <dbReference type="NCBI Taxonomy" id="695850"/>
    <lineage>
        <taxon>Eukaryota</taxon>
        <taxon>Sar</taxon>
        <taxon>Stramenopiles</taxon>
        <taxon>Oomycota</taxon>
        <taxon>Saprolegniomycetes</taxon>
        <taxon>Saprolegniales</taxon>
        <taxon>Saprolegniaceae</taxon>
        <taxon>Saprolegnia</taxon>
    </lineage>
</organism>
<feature type="domain" description="PPM-type phosphatase" evidence="7">
    <location>
        <begin position="13"/>
        <end position="415"/>
    </location>
</feature>
<dbReference type="AlphaFoldDB" id="A0A067CM28"/>
<feature type="region of interest" description="Disordered" evidence="6">
    <location>
        <begin position="1"/>
        <end position="26"/>
    </location>
</feature>
<keyword evidence="3 5" id="KW-0378">Hydrolase</keyword>
<dbReference type="Pfam" id="PF00481">
    <property type="entry name" value="PP2C"/>
    <property type="match status" value="1"/>
</dbReference>
<dbReference type="InterPro" id="IPR000222">
    <property type="entry name" value="PP2C_BS"/>
</dbReference>
<dbReference type="CDD" id="cd00143">
    <property type="entry name" value="PP2Cc"/>
    <property type="match status" value="1"/>
</dbReference>
<dbReference type="GO" id="GO:0046872">
    <property type="term" value="F:metal ion binding"/>
    <property type="evidence" value="ECO:0007669"/>
    <property type="project" value="UniProtKB-KW"/>
</dbReference>
<dbReference type="Proteomes" id="UP000030745">
    <property type="component" value="Unassembled WGS sequence"/>
</dbReference>
<evidence type="ECO:0000259" key="7">
    <source>
        <dbReference type="PROSITE" id="PS51746"/>
    </source>
</evidence>
<evidence type="ECO:0000256" key="6">
    <source>
        <dbReference type="SAM" id="MobiDB-lite"/>
    </source>
</evidence>
<dbReference type="RefSeq" id="XP_012197480.1">
    <property type="nucleotide sequence ID" value="XM_012342090.1"/>
</dbReference>
<dbReference type="VEuPathDB" id="FungiDB:SPRG_03502"/>
<dbReference type="InterPro" id="IPR036457">
    <property type="entry name" value="PPM-type-like_dom_sf"/>
</dbReference>
<evidence type="ECO:0000256" key="5">
    <source>
        <dbReference type="RuleBase" id="RU003465"/>
    </source>
</evidence>
<evidence type="ECO:0000313" key="9">
    <source>
        <dbReference type="Proteomes" id="UP000030745"/>
    </source>
</evidence>
<dbReference type="InterPro" id="IPR001932">
    <property type="entry name" value="PPM-type_phosphatase-like_dom"/>
</dbReference>
<dbReference type="InterPro" id="IPR015655">
    <property type="entry name" value="PP2C"/>
</dbReference>
<evidence type="ECO:0000256" key="1">
    <source>
        <dbReference type="ARBA" id="ARBA00004170"/>
    </source>
</evidence>
<proteinExistence type="inferred from homology"/>
<evidence type="ECO:0000313" key="8">
    <source>
        <dbReference type="EMBL" id="KDO31573.1"/>
    </source>
</evidence>
<comment type="similarity">
    <text evidence="5">Belongs to the PP2C family.</text>
</comment>
<dbReference type="PROSITE" id="PS51746">
    <property type="entry name" value="PPM_2"/>
    <property type="match status" value="1"/>
</dbReference>
<evidence type="ECO:0000256" key="4">
    <source>
        <dbReference type="ARBA" id="ARBA00022912"/>
    </source>
</evidence>
<dbReference type="SMART" id="SM00332">
    <property type="entry name" value="PP2Cc"/>
    <property type="match status" value="1"/>
</dbReference>
<name>A0A067CM28_SAPPC</name>
<sequence>MEHATKIAGPSIDVHGVTDPGNPAKENQDTFFTLRHRDHVVLAVFDGHGSACGLLASSTARDYFREKLSLHETYTELEAQPERTLRRLFHDCHLAIKAALRQRYEDANNNVQERKGGFLVIKPTLLQRSVLVQGGTTASIVIILHGTRLLCANVGDSAVLLASGSAVVPDTSWKALSPMLRVHCAHGPRCSQPPDMNVEPIKPPLLLLLTGEHSPEAKFEFENVARQRHAPHAPLTPELLFLYDSIVPGVSSSGKRLTLRQKHALLERHPVFCVRKNSEIESAGEGSYYKNVRQEWASLCCTPGSAKYHESLAFTRSLGDFYMHHYGITHEPDIFDVALDRLDHGDHPPTFSLLVASDGIWDSWHYGEAAAFVVDALATGNAEAAATSLLARNKQIAKDVFGSQVDNMTVIVASIRYHAENQ</sequence>
<dbReference type="GeneID" id="24126004"/>
<keyword evidence="4 5" id="KW-0904">Protein phosphatase</keyword>
<dbReference type="SUPFAM" id="SSF81606">
    <property type="entry name" value="PP2C-like"/>
    <property type="match status" value="1"/>
</dbReference>
<accession>A0A067CM28</accession>
<reference evidence="8 9" key="1">
    <citation type="journal article" date="2013" name="PLoS Genet.">
        <title>Distinctive expansion of potential virulence genes in the genome of the oomycete fish pathogen Saprolegnia parasitica.</title>
        <authorList>
            <person name="Jiang R.H."/>
            <person name="de Bruijn I."/>
            <person name="Haas B.J."/>
            <person name="Belmonte R."/>
            <person name="Lobach L."/>
            <person name="Christie J."/>
            <person name="van den Ackerveken G."/>
            <person name="Bottin A."/>
            <person name="Bulone V."/>
            <person name="Diaz-Moreno S.M."/>
            <person name="Dumas B."/>
            <person name="Fan L."/>
            <person name="Gaulin E."/>
            <person name="Govers F."/>
            <person name="Grenville-Briggs L.J."/>
            <person name="Horner N.R."/>
            <person name="Levin J.Z."/>
            <person name="Mammella M."/>
            <person name="Meijer H.J."/>
            <person name="Morris P."/>
            <person name="Nusbaum C."/>
            <person name="Oome S."/>
            <person name="Phillips A.J."/>
            <person name="van Rooyen D."/>
            <person name="Rzeszutek E."/>
            <person name="Saraiva M."/>
            <person name="Secombes C.J."/>
            <person name="Seidl M.F."/>
            <person name="Snel B."/>
            <person name="Stassen J.H."/>
            <person name="Sykes S."/>
            <person name="Tripathy S."/>
            <person name="van den Berg H."/>
            <person name="Vega-Arreguin J.C."/>
            <person name="Wawra S."/>
            <person name="Young S.K."/>
            <person name="Zeng Q."/>
            <person name="Dieguez-Uribeondo J."/>
            <person name="Russ C."/>
            <person name="Tyler B.M."/>
            <person name="van West P."/>
        </authorList>
    </citation>
    <scope>NUCLEOTIDE SEQUENCE [LARGE SCALE GENOMIC DNA]</scope>
    <source>
        <strain evidence="8 9">CBS 223.65</strain>
    </source>
</reference>
<evidence type="ECO:0000256" key="3">
    <source>
        <dbReference type="ARBA" id="ARBA00022801"/>
    </source>
</evidence>
<evidence type="ECO:0000256" key="2">
    <source>
        <dbReference type="ARBA" id="ARBA00022723"/>
    </source>
</evidence>
<dbReference type="EMBL" id="KK583197">
    <property type="protein sequence ID" value="KDO31573.1"/>
    <property type="molecule type" value="Genomic_DNA"/>
</dbReference>
<comment type="subcellular location">
    <subcellularLocation>
        <location evidence="1">Membrane</location>
        <topology evidence="1">Peripheral membrane protein</topology>
    </subcellularLocation>
</comment>
<dbReference type="Pfam" id="PF13672">
    <property type="entry name" value="PP2C_2"/>
    <property type="match status" value="1"/>
</dbReference>
<dbReference type="Gene3D" id="3.60.40.10">
    <property type="entry name" value="PPM-type phosphatase domain"/>
    <property type="match status" value="2"/>
</dbReference>
<dbReference type="OMA" id="YGITHEP"/>
<dbReference type="KEGG" id="spar:SPRG_03502"/>
<dbReference type="GO" id="GO:0016020">
    <property type="term" value="C:membrane"/>
    <property type="evidence" value="ECO:0007669"/>
    <property type="project" value="UniProtKB-SubCell"/>
</dbReference>
<protein>
    <recommendedName>
        <fullName evidence="7">PPM-type phosphatase domain-containing protein</fullName>
    </recommendedName>
</protein>
<dbReference type="PROSITE" id="PS01032">
    <property type="entry name" value="PPM_1"/>
    <property type="match status" value="1"/>
</dbReference>
<keyword evidence="2" id="KW-0479">Metal-binding</keyword>